<dbReference type="InterPro" id="IPR023346">
    <property type="entry name" value="Lysozyme-like_dom_sf"/>
</dbReference>
<dbReference type="PANTHER" id="PTHR38107:SF3">
    <property type="entry name" value="LYSOZYME RRRD-RELATED"/>
    <property type="match status" value="1"/>
</dbReference>
<comment type="subcellular location">
    <subcellularLocation>
        <location evidence="10">Host cytoplasm</location>
    </subcellularLocation>
    <text evidence="10">The endolysin is cytoplasmic, but can reach the periplasmic space with the help of the holins which disrupt the host cell membrane.</text>
</comment>
<keyword evidence="2 10" id="KW-0929">Antimicrobial</keyword>
<comment type="catalytic activity">
    <reaction evidence="1 10 11">
        <text>Hydrolysis of (1-&gt;4)-beta-linkages between N-acetylmuramic acid and N-acetyl-D-glucosamine residues in a peptidoglycan and between N-acetyl-D-glucosamine residues in chitodextrins.</text>
        <dbReference type="EC" id="3.2.1.17"/>
    </reaction>
</comment>
<dbReference type="Gene3D" id="1.10.530.40">
    <property type="match status" value="1"/>
</dbReference>
<evidence type="ECO:0000256" key="10">
    <source>
        <dbReference type="HAMAP-Rule" id="MF_04110"/>
    </source>
</evidence>
<dbReference type="InterPro" id="IPR034690">
    <property type="entry name" value="Endolysin_T4_type"/>
</dbReference>
<feature type="active site" description="Proton donor/acceptor" evidence="10">
    <location>
        <position position="29"/>
    </location>
</feature>
<dbReference type="InterPro" id="IPR033907">
    <property type="entry name" value="Endolysin_autolysin"/>
</dbReference>
<comment type="similarity">
    <text evidence="10 11">Belongs to the glycosyl hydrolase 24 family.</text>
</comment>
<evidence type="ECO:0000256" key="5">
    <source>
        <dbReference type="ARBA" id="ARBA00022801"/>
    </source>
</evidence>
<evidence type="ECO:0000256" key="1">
    <source>
        <dbReference type="ARBA" id="ARBA00000632"/>
    </source>
</evidence>
<feature type="active site" description="Proton donor/acceptor" evidence="10">
    <location>
        <position position="20"/>
    </location>
</feature>
<dbReference type="EC" id="3.2.1.17" evidence="10"/>
<sequence length="153" mass="16398">MTITVTAWQPLAEGLIRQFEGCKLKAYLCPAGVPTLGWGATGPDIHLGMNWTQDQADARLLADLQCFGDQVAALVKAASTTAHQFAALTSFHYNTGELGHSTLLRMHLAGDYAGAKAEFQKWNKARVNGELVPLGGLTKRRAAEAALYGKADV</sequence>
<dbReference type="CDD" id="cd00737">
    <property type="entry name" value="lyz_endolysin_autolysin"/>
    <property type="match status" value="1"/>
</dbReference>
<keyword evidence="9 10" id="KW-0326">Glycosidase</keyword>
<evidence type="ECO:0000256" key="2">
    <source>
        <dbReference type="ARBA" id="ARBA00022529"/>
    </source>
</evidence>
<accession>A0A6J7W7Z6</accession>
<dbReference type="GO" id="GO:0003796">
    <property type="term" value="F:lysozyme activity"/>
    <property type="evidence" value="ECO:0007669"/>
    <property type="project" value="UniProtKB-UniRule"/>
</dbReference>
<keyword evidence="5 10" id="KW-0378">Hydrolase</keyword>
<evidence type="ECO:0000256" key="7">
    <source>
        <dbReference type="ARBA" id="ARBA00023142"/>
    </source>
</evidence>
<dbReference type="GO" id="GO:0030430">
    <property type="term" value="C:host cell cytoplasm"/>
    <property type="evidence" value="ECO:0007669"/>
    <property type="project" value="UniProtKB-SubCell"/>
</dbReference>
<dbReference type="GO" id="GO:0044659">
    <property type="term" value="P:viral release from host cell by cytolysis"/>
    <property type="evidence" value="ECO:0007669"/>
    <property type="project" value="UniProtKB-UniRule"/>
</dbReference>
<evidence type="ECO:0000256" key="3">
    <source>
        <dbReference type="ARBA" id="ARBA00022612"/>
    </source>
</evidence>
<dbReference type="SUPFAM" id="SSF53955">
    <property type="entry name" value="Lysozyme-like"/>
    <property type="match status" value="1"/>
</dbReference>
<name>A0A6J7W7Z6_9CAUD</name>
<evidence type="ECO:0000256" key="4">
    <source>
        <dbReference type="ARBA" id="ARBA00022638"/>
    </source>
</evidence>
<keyword evidence="6 10" id="KW-0204">Cytolysis</keyword>
<evidence type="ECO:0000256" key="8">
    <source>
        <dbReference type="ARBA" id="ARBA00023200"/>
    </source>
</evidence>
<dbReference type="InterPro" id="IPR051018">
    <property type="entry name" value="Bacteriophage_GH24"/>
</dbReference>
<dbReference type="GO" id="GO:0042742">
    <property type="term" value="P:defense response to bacterium"/>
    <property type="evidence" value="ECO:0007669"/>
    <property type="project" value="UniProtKB-KW"/>
</dbReference>
<evidence type="ECO:0000256" key="9">
    <source>
        <dbReference type="ARBA" id="ARBA00023295"/>
    </source>
</evidence>
<dbReference type="EMBL" id="LR798200">
    <property type="protein sequence ID" value="CAB5162133.1"/>
    <property type="molecule type" value="Genomic_DNA"/>
</dbReference>
<organism evidence="12">
    <name type="scientific">uncultured Caudovirales phage</name>
    <dbReference type="NCBI Taxonomy" id="2100421"/>
    <lineage>
        <taxon>Viruses</taxon>
        <taxon>Duplodnaviria</taxon>
        <taxon>Heunggongvirae</taxon>
        <taxon>Uroviricota</taxon>
        <taxon>Caudoviricetes</taxon>
        <taxon>Peduoviridae</taxon>
        <taxon>Maltschvirus</taxon>
        <taxon>Maltschvirus maltsch</taxon>
    </lineage>
</organism>
<evidence type="ECO:0000256" key="6">
    <source>
        <dbReference type="ARBA" id="ARBA00022852"/>
    </source>
</evidence>
<protein>
    <recommendedName>
        <fullName evidence="10">Endolysin</fullName>
        <ecNumber evidence="10">3.2.1.17</ecNumber>
    </recommendedName>
    <alternativeName>
        <fullName evidence="10">Lysis protein</fullName>
    </alternativeName>
    <alternativeName>
        <fullName evidence="10">Lysozyme</fullName>
    </alternativeName>
    <alternativeName>
        <fullName evidence="10">Muramidase</fullName>
    </alternativeName>
</protein>
<evidence type="ECO:0000313" key="12">
    <source>
        <dbReference type="EMBL" id="CAB5162133.1"/>
    </source>
</evidence>
<comment type="function">
    <text evidence="10">Endolysin with lysozyme activity that degrades host peptidoglycans and participates with the holin and spanin proteins in the sequential events which lead to the programmed host cell lysis releasing the mature viral particles. Once the holin has permeabilized the host cell membrane, the endolysin can reach the periplasm and break down the peptidoglycan layer.</text>
</comment>
<dbReference type="GO" id="GO:0016998">
    <property type="term" value="P:cell wall macromolecule catabolic process"/>
    <property type="evidence" value="ECO:0007669"/>
    <property type="project" value="InterPro"/>
</dbReference>
<keyword evidence="4 10" id="KW-0081">Bacteriolytic enzyme</keyword>
<dbReference type="InterPro" id="IPR002196">
    <property type="entry name" value="Glyco_hydro_24"/>
</dbReference>
<reference evidence="12" key="1">
    <citation type="submission" date="2020-05" db="EMBL/GenBank/DDBJ databases">
        <authorList>
            <person name="Chiriac C."/>
            <person name="Salcher M."/>
            <person name="Ghai R."/>
            <person name="Kavagutti S V."/>
        </authorList>
    </citation>
    <scope>NUCLEOTIDE SEQUENCE</scope>
</reference>
<dbReference type="GO" id="GO:0009253">
    <property type="term" value="P:peptidoglycan catabolic process"/>
    <property type="evidence" value="ECO:0007669"/>
    <property type="project" value="UniProtKB-UniRule"/>
</dbReference>
<gene>
    <name evidence="12" type="ORF">UFOVP152_5</name>
</gene>
<dbReference type="Pfam" id="PF00959">
    <property type="entry name" value="Phage_lysozyme"/>
    <property type="match status" value="1"/>
</dbReference>
<dbReference type="PANTHER" id="PTHR38107">
    <property type="match status" value="1"/>
</dbReference>
<keyword evidence="8 10" id="KW-1035">Host cytoplasm</keyword>
<proteinExistence type="inferred from homology"/>
<evidence type="ECO:0000256" key="11">
    <source>
        <dbReference type="RuleBase" id="RU003788"/>
    </source>
</evidence>
<keyword evidence="3 10" id="KW-1188">Viral release from host cell</keyword>
<dbReference type="HAMAP" id="MF_04110">
    <property type="entry name" value="ENDOLYSIN_T4"/>
    <property type="match status" value="1"/>
</dbReference>
<dbReference type="InterPro" id="IPR023347">
    <property type="entry name" value="Lysozyme_dom_sf"/>
</dbReference>
<keyword evidence="7 10" id="KW-0578">Host cell lysis by virus</keyword>